<accession>A0AA36NDW8</accession>
<dbReference type="InterPro" id="IPR003613">
    <property type="entry name" value="Ubox_domain"/>
</dbReference>
<dbReference type="SMART" id="SM00504">
    <property type="entry name" value="Ubox"/>
    <property type="match status" value="1"/>
</dbReference>
<dbReference type="InterPro" id="IPR052085">
    <property type="entry name" value="WD-SAM-U-box"/>
</dbReference>
<gene>
    <name evidence="4" type="ORF">EVOR1521_LOCUS25465</name>
</gene>
<feature type="region of interest" description="Disordered" evidence="2">
    <location>
        <begin position="905"/>
        <end position="955"/>
    </location>
</feature>
<proteinExistence type="predicted"/>
<dbReference type="AlphaFoldDB" id="A0AA36NDW8"/>
<dbReference type="Pfam" id="PF13199">
    <property type="entry name" value="Glyco_hydro_66"/>
    <property type="match status" value="1"/>
</dbReference>
<dbReference type="InterPro" id="IPR013083">
    <property type="entry name" value="Znf_RING/FYVE/PHD"/>
</dbReference>
<feature type="domain" description="U-box" evidence="3">
    <location>
        <begin position="851"/>
        <end position="902"/>
    </location>
</feature>
<dbReference type="PANTHER" id="PTHR46573">
    <property type="entry name" value="WD REPEAT, SAM AND U-BOX DOMAIN-CONTAINING PROTEIN 1"/>
    <property type="match status" value="1"/>
</dbReference>
<name>A0AA36NDW8_9DINO</name>
<protein>
    <recommendedName>
        <fullName evidence="3">U-box domain-containing protein</fullName>
    </recommendedName>
</protein>
<evidence type="ECO:0000313" key="5">
    <source>
        <dbReference type="Proteomes" id="UP001178507"/>
    </source>
</evidence>
<keyword evidence="1" id="KW-0732">Signal</keyword>
<dbReference type="GO" id="GO:0016567">
    <property type="term" value="P:protein ubiquitination"/>
    <property type="evidence" value="ECO:0007669"/>
    <property type="project" value="InterPro"/>
</dbReference>
<dbReference type="Proteomes" id="UP001178507">
    <property type="component" value="Unassembled WGS sequence"/>
</dbReference>
<dbReference type="Gene3D" id="3.20.20.80">
    <property type="entry name" value="Glycosidases"/>
    <property type="match status" value="1"/>
</dbReference>
<dbReference type="PANTHER" id="PTHR46573:SF1">
    <property type="entry name" value="WD REPEAT, SAM AND U-BOX DOMAIN-CONTAINING PROTEIN 1"/>
    <property type="match status" value="1"/>
</dbReference>
<dbReference type="GO" id="GO:0004842">
    <property type="term" value="F:ubiquitin-protein transferase activity"/>
    <property type="evidence" value="ECO:0007669"/>
    <property type="project" value="InterPro"/>
</dbReference>
<comment type="caution">
    <text evidence="4">The sequence shown here is derived from an EMBL/GenBank/DDBJ whole genome shotgun (WGS) entry which is preliminary data.</text>
</comment>
<organism evidence="4 5">
    <name type="scientific">Effrenium voratum</name>
    <dbReference type="NCBI Taxonomy" id="2562239"/>
    <lineage>
        <taxon>Eukaryota</taxon>
        <taxon>Sar</taxon>
        <taxon>Alveolata</taxon>
        <taxon>Dinophyceae</taxon>
        <taxon>Suessiales</taxon>
        <taxon>Symbiodiniaceae</taxon>
        <taxon>Effrenium</taxon>
    </lineage>
</organism>
<evidence type="ECO:0000256" key="1">
    <source>
        <dbReference type="ARBA" id="ARBA00022729"/>
    </source>
</evidence>
<dbReference type="Pfam" id="PF04564">
    <property type="entry name" value="U-box"/>
    <property type="match status" value="1"/>
</dbReference>
<feature type="compositionally biased region" description="Basic and acidic residues" evidence="2">
    <location>
        <begin position="926"/>
        <end position="935"/>
    </location>
</feature>
<evidence type="ECO:0000259" key="3">
    <source>
        <dbReference type="SMART" id="SM00504"/>
    </source>
</evidence>
<keyword evidence="5" id="KW-1185">Reference proteome</keyword>
<dbReference type="EMBL" id="CAUJNA010003461">
    <property type="protein sequence ID" value="CAJ1402619.1"/>
    <property type="molecule type" value="Genomic_DNA"/>
</dbReference>
<evidence type="ECO:0000256" key="2">
    <source>
        <dbReference type="SAM" id="MobiDB-lite"/>
    </source>
</evidence>
<dbReference type="SUPFAM" id="SSF57850">
    <property type="entry name" value="RING/U-box"/>
    <property type="match status" value="1"/>
</dbReference>
<dbReference type="CDD" id="cd16655">
    <property type="entry name" value="RING-Ubox_WDSUB1-like"/>
    <property type="match status" value="1"/>
</dbReference>
<sequence length="955" mass="106969">MATEQRRQFGPESLEEALDLARQCARLKEEWTELDNTWEEALRLRHLLYLAAKPDFVPPARFQQAMETCVECLLAGSGGSGAGNASLLSPERLLQLLDSPDALPLLQYLSWLEEALKEITSGDGPSGSSFRTVLVPQRAKGALKSWPAERSLLQQSACALWEALLLQGPKHLRHAKEWQEALQERQAIQRHQTEECQRVARELHETAGFFVAQVEEHSGAEWPELARVTQESLWRVQQVAGDLLQNQKECWSQAMEDYEAFASRVSSCRASLQEVRRQVRRHEQAFSQAAQRFTEVANQLVAWTSVLVPKLRVLEAKRAELREALELRKRLPLLEREHMHAEDELDTAQTELRKQKRRQASSQRRGEAATAGYILEHQCELRVAHAQKRAEALQEELRDAERRLQGAEASLPLQLNHQASGTASSAPVDSLTVDPHLTNEERLALKLATLQQFHEEMVAVATESQAEHEKMLRKVEQRKVQAAIKQAVEPDFMPGVRGDWGGYDGHRGIRFTVLRWLFDLLAGLYGFLTAFDGITEEEAARRVEQMARLNIREWQFYDAVEGYSRPPAKGQAQWTNGAFYGRVSRKVLEAYIAAIRAAGGRSWLYVQAMATDPGDAELQSGHQMIGRHIVDGRPLLDVVAPTKTWAQRFAEQWGHFAAELNFTGIHWDSLGDWDGGKATAAGADFPGFLQETQKLLQALGLQQTANFVDGFGWSLEAKAVVEFPYWETWTIPAVSARFFAEAAQGGGAVWACYPGKDAAHDGEAQNRHFQGVEPAQLMSERWQAAQCTGNAYLLIGDGERRIQTEYFPDTVALTGEEILQLQNPKEDCNYSAYQSASQSVNAAKRARPSVMLLVLAADGFTYERQAIEKWLSMHNTSPMTGAVLAHRYLTENFALRHLIEAYESQLSDPRTGQAEDAATTAPGRGRIKDLPRPEPGESGATSVTCQMRRAKLGEV</sequence>
<feature type="region of interest" description="Disordered" evidence="2">
    <location>
        <begin position="341"/>
        <end position="368"/>
    </location>
</feature>
<dbReference type="InterPro" id="IPR025092">
    <property type="entry name" value="Glyco_hydro_66"/>
</dbReference>
<evidence type="ECO:0000313" key="4">
    <source>
        <dbReference type="EMBL" id="CAJ1402619.1"/>
    </source>
</evidence>
<dbReference type="Gene3D" id="3.30.40.10">
    <property type="entry name" value="Zinc/RING finger domain, C3HC4 (zinc finger)"/>
    <property type="match status" value="1"/>
</dbReference>
<reference evidence="4" key="1">
    <citation type="submission" date="2023-08" db="EMBL/GenBank/DDBJ databases">
        <authorList>
            <person name="Chen Y."/>
            <person name="Shah S."/>
            <person name="Dougan E. K."/>
            <person name="Thang M."/>
            <person name="Chan C."/>
        </authorList>
    </citation>
    <scope>NUCLEOTIDE SEQUENCE</scope>
</reference>